<keyword evidence="2" id="KW-1185">Reference proteome</keyword>
<sequence>MSYRIPLTLALLAIQASVYGQPYVFIGPGSTAQGDYLRGLGVAAYGVGQGDVFEAQAEGIRLDNAIRFNEYVASVLKNENSENARHRAEMLRKAKENYDTRLKQLLESPDARDVARGNALNVLLEELNSPAIHPSTHRYVEVPLSIDEVRRIPFSLPRKGVKGFSMQRLTVKKRINWPLAFQDNQFERDRKRYHDALDHLLELHVQGAAQMEALDRLKSAVAALSDHLDAAFAGRETDRQFIEGRAKIRDLNDIIEMMKAHKIQLALVDLDHYDGRTVNDLREFMRRHNLQFAVPETPEEKQLFPDLYARLKIHLEKAKGGADGPIRD</sequence>
<name>A0A5B9WAD7_9BACT</name>
<dbReference type="OrthoDB" id="255043at2"/>
<dbReference type="AlphaFoldDB" id="A0A5B9WAD7"/>
<accession>A0A5B9WAD7</accession>
<dbReference type="Proteomes" id="UP000324233">
    <property type="component" value="Chromosome"/>
</dbReference>
<proteinExistence type="predicted"/>
<evidence type="ECO:0000313" key="2">
    <source>
        <dbReference type="Proteomes" id="UP000324233"/>
    </source>
</evidence>
<dbReference type="RefSeq" id="WP_148597132.1">
    <property type="nucleotide sequence ID" value="NZ_CP042997.1"/>
</dbReference>
<gene>
    <name evidence="1" type="ORF">OJF2_61890</name>
</gene>
<reference evidence="1 2" key="1">
    <citation type="submission" date="2019-08" db="EMBL/GenBank/DDBJ databases">
        <title>Deep-cultivation of Planctomycetes and their phenomic and genomic characterization uncovers novel biology.</title>
        <authorList>
            <person name="Wiegand S."/>
            <person name="Jogler M."/>
            <person name="Boedeker C."/>
            <person name="Pinto D."/>
            <person name="Vollmers J."/>
            <person name="Rivas-Marin E."/>
            <person name="Kohn T."/>
            <person name="Peeters S.H."/>
            <person name="Heuer A."/>
            <person name="Rast P."/>
            <person name="Oberbeckmann S."/>
            <person name="Bunk B."/>
            <person name="Jeske O."/>
            <person name="Meyerdierks A."/>
            <person name="Storesund J.E."/>
            <person name="Kallscheuer N."/>
            <person name="Luecker S."/>
            <person name="Lage O.M."/>
            <person name="Pohl T."/>
            <person name="Merkel B.J."/>
            <person name="Hornburger P."/>
            <person name="Mueller R.-W."/>
            <person name="Bruemmer F."/>
            <person name="Labrenz M."/>
            <person name="Spormann A.M."/>
            <person name="Op den Camp H."/>
            <person name="Overmann J."/>
            <person name="Amann R."/>
            <person name="Jetten M.S.M."/>
            <person name="Mascher T."/>
            <person name="Medema M.H."/>
            <person name="Devos D.P."/>
            <person name="Kaster A.-K."/>
            <person name="Ovreas L."/>
            <person name="Rohde M."/>
            <person name="Galperin M.Y."/>
            <person name="Jogler C."/>
        </authorList>
    </citation>
    <scope>NUCLEOTIDE SEQUENCE [LARGE SCALE GENOMIC DNA]</scope>
    <source>
        <strain evidence="1 2">OJF2</strain>
    </source>
</reference>
<protein>
    <submittedName>
        <fullName evidence="1">Uncharacterized protein</fullName>
    </submittedName>
</protein>
<organism evidence="1 2">
    <name type="scientific">Aquisphaera giovannonii</name>
    <dbReference type="NCBI Taxonomy" id="406548"/>
    <lineage>
        <taxon>Bacteria</taxon>
        <taxon>Pseudomonadati</taxon>
        <taxon>Planctomycetota</taxon>
        <taxon>Planctomycetia</taxon>
        <taxon>Isosphaerales</taxon>
        <taxon>Isosphaeraceae</taxon>
        <taxon>Aquisphaera</taxon>
    </lineage>
</organism>
<evidence type="ECO:0000313" key="1">
    <source>
        <dbReference type="EMBL" id="QEH37598.1"/>
    </source>
</evidence>
<dbReference type="EMBL" id="CP042997">
    <property type="protein sequence ID" value="QEH37598.1"/>
    <property type="molecule type" value="Genomic_DNA"/>
</dbReference>
<dbReference type="KEGG" id="agv:OJF2_61890"/>